<name>A0A8H5TL48_FUSHE</name>
<evidence type="ECO:0000313" key="1">
    <source>
        <dbReference type="EMBL" id="KAF5674214.1"/>
    </source>
</evidence>
<comment type="caution">
    <text evidence="1">The sequence shown here is derived from an EMBL/GenBank/DDBJ whole genome shotgun (WGS) entry which is preliminary data.</text>
</comment>
<gene>
    <name evidence="1" type="ORF">FHETE_3047</name>
</gene>
<keyword evidence="2" id="KW-1185">Reference proteome</keyword>
<dbReference type="AlphaFoldDB" id="A0A8H5TL48"/>
<evidence type="ECO:0008006" key="3">
    <source>
        <dbReference type="Google" id="ProtNLM"/>
    </source>
</evidence>
<organism evidence="1 2">
    <name type="scientific">Fusarium heterosporum</name>
    <dbReference type="NCBI Taxonomy" id="42747"/>
    <lineage>
        <taxon>Eukaryota</taxon>
        <taxon>Fungi</taxon>
        <taxon>Dikarya</taxon>
        <taxon>Ascomycota</taxon>
        <taxon>Pezizomycotina</taxon>
        <taxon>Sordariomycetes</taxon>
        <taxon>Hypocreomycetidae</taxon>
        <taxon>Hypocreales</taxon>
        <taxon>Nectriaceae</taxon>
        <taxon>Fusarium</taxon>
        <taxon>Fusarium heterosporum species complex</taxon>
    </lineage>
</organism>
<accession>A0A8H5TL48</accession>
<sequence length="542" mass="61716">MVDVLDPTASQEQCDSTEEGKNITKMEKLSPCLENMPLEVISHMLSFLPNRTAIRAAMQSCSKLYSAFKNRQAYIASCVLFNSMDESVYREAITTLNLKNAEWKGAKAGVATVYRVYSKEERDVLHSQYLTFDRVKEMWRLHKSIEYFARRIPKSLIRKHPVVKYKGAYSITPSVRARFQRALYRLDAFVELMKATISFLCYDNGGENRDPTHKELEEAHWVHCLRELEEHRMIKAFDCQYSATEIEQLNSICGLLITEIAPCFNTFLQHDIELGAKVPYYITEPESPATMSLIEQGIPFLYDFLTAGCRSVRSKVMDAVKPPINWKSYVSTRPPFPRIDEQLACVIHDKEGEPAKWAQMVIPDFVTRTPFIEDPDAGPECAFAALSRFSGLFLPQEHDAEPGFPPFLCLAWGYVFWDLKMLEKSRLFGINEKDRIANGFTVEMGHPIDSQWNALAKYQKPEATDKLLVSYQLKNSLVNNGYTGYFDWEKFESDPETLAAITDDVDATTQVLVDALRTMPMTPADITALMLDLDMAGPGQAQ</sequence>
<evidence type="ECO:0000313" key="2">
    <source>
        <dbReference type="Proteomes" id="UP000567885"/>
    </source>
</evidence>
<reference evidence="1 2" key="1">
    <citation type="submission" date="2020-05" db="EMBL/GenBank/DDBJ databases">
        <title>Identification and distribution of gene clusters putatively required for synthesis of sphingolipid metabolism inhibitors in phylogenetically diverse species of the filamentous fungus Fusarium.</title>
        <authorList>
            <person name="Kim H.-S."/>
            <person name="Busman M."/>
            <person name="Brown D.W."/>
            <person name="Divon H."/>
            <person name="Uhlig S."/>
            <person name="Proctor R.H."/>
        </authorList>
    </citation>
    <scope>NUCLEOTIDE SEQUENCE [LARGE SCALE GENOMIC DNA]</scope>
    <source>
        <strain evidence="1 2">NRRL 20693</strain>
    </source>
</reference>
<proteinExistence type="predicted"/>
<dbReference type="Proteomes" id="UP000567885">
    <property type="component" value="Unassembled WGS sequence"/>
</dbReference>
<dbReference type="OrthoDB" id="5427059at2759"/>
<dbReference type="EMBL" id="JAAGWQ010000049">
    <property type="protein sequence ID" value="KAF5674214.1"/>
    <property type="molecule type" value="Genomic_DNA"/>
</dbReference>
<protein>
    <recommendedName>
        <fullName evidence="3">F-box domain-containing protein</fullName>
    </recommendedName>
</protein>